<evidence type="ECO:0000313" key="7">
    <source>
        <dbReference type="EMBL" id="OYQ24389.1"/>
    </source>
</evidence>
<dbReference type="InterPro" id="IPR001128">
    <property type="entry name" value="Cyt_P450"/>
</dbReference>
<evidence type="ECO:0000256" key="2">
    <source>
        <dbReference type="ARBA" id="ARBA00010617"/>
    </source>
</evidence>
<keyword evidence="5" id="KW-0560">Oxidoreductase</keyword>
<dbReference type="InterPro" id="IPR036396">
    <property type="entry name" value="Cyt_P450_sf"/>
</dbReference>
<evidence type="ECO:0000256" key="3">
    <source>
        <dbReference type="ARBA" id="ARBA00022559"/>
    </source>
</evidence>
<evidence type="ECO:0000256" key="4">
    <source>
        <dbReference type="ARBA" id="ARBA00022723"/>
    </source>
</evidence>
<dbReference type="EMBL" id="NOXT01000125">
    <property type="protein sequence ID" value="OYQ24389.1"/>
    <property type="molecule type" value="Genomic_DNA"/>
</dbReference>
<dbReference type="Proteomes" id="UP000216991">
    <property type="component" value="Unassembled WGS sequence"/>
</dbReference>
<evidence type="ECO:0000256" key="5">
    <source>
        <dbReference type="ARBA" id="ARBA00023002"/>
    </source>
</evidence>
<accession>A0A255Y591</accession>
<dbReference type="PRINTS" id="PR00359">
    <property type="entry name" value="BP450"/>
</dbReference>
<dbReference type="RefSeq" id="WP_094475193.1">
    <property type="nucleotide sequence ID" value="NZ_NOXT01000125.1"/>
</dbReference>
<dbReference type="PROSITE" id="PS00086">
    <property type="entry name" value="CYTOCHROME_P450"/>
    <property type="match status" value="1"/>
</dbReference>
<keyword evidence="3" id="KW-0575">Peroxidase</keyword>
<evidence type="ECO:0000256" key="6">
    <source>
        <dbReference type="ARBA" id="ARBA00023004"/>
    </source>
</evidence>
<keyword evidence="4" id="KW-0479">Metal-binding</keyword>
<organism evidence="7 8">
    <name type="scientific">Sandarakinorhabdus cyanobacteriorum</name>
    <dbReference type="NCBI Taxonomy" id="1981098"/>
    <lineage>
        <taxon>Bacteria</taxon>
        <taxon>Pseudomonadati</taxon>
        <taxon>Pseudomonadota</taxon>
        <taxon>Alphaproteobacteria</taxon>
        <taxon>Sphingomonadales</taxon>
        <taxon>Sphingosinicellaceae</taxon>
        <taxon>Sandarakinorhabdus</taxon>
    </lineage>
</organism>
<dbReference type="Gene3D" id="1.10.630.10">
    <property type="entry name" value="Cytochrome P450"/>
    <property type="match status" value="1"/>
</dbReference>
<dbReference type="OrthoDB" id="236246at2"/>
<dbReference type="GO" id="GO:0005829">
    <property type="term" value="C:cytosol"/>
    <property type="evidence" value="ECO:0007669"/>
    <property type="project" value="TreeGrafter"/>
</dbReference>
<keyword evidence="6" id="KW-0408">Iron</keyword>
<comment type="cofactor">
    <cofactor evidence="1">
        <name>heme b</name>
        <dbReference type="ChEBI" id="CHEBI:60344"/>
    </cofactor>
</comment>
<dbReference type="PANTHER" id="PTHR30521:SF0">
    <property type="entry name" value="DYP-TYPE PEROXIDASE FAMILY PROTEIN"/>
    <property type="match status" value="1"/>
</dbReference>
<proteinExistence type="inferred from homology"/>
<evidence type="ECO:0000256" key="1">
    <source>
        <dbReference type="ARBA" id="ARBA00001970"/>
    </source>
</evidence>
<dbReference type="SUPFAM" id="SSF54909">
    <property type="entry name" value="Dimeric alpha+beta barrel"/>
    <property type="match status" value="1"/>
</dbReference>
<keyword evidence="8" id="KW-1185">Reference proteome</keyword>
<dbReference type="GO" id="GO:0004497">
    <property type="term" value="F:monooxygenase activity"/>
    <property type="evidence" value="ECO:0007669"/>
    <property type="project" value="InterPro"/>
</dbReference>
<dbReference type="GO" id="GO:0005506">
    <property type="term" value="F:iron ion binding"/>
    <property type="evidence" value="ECO:0007669"/>
    <property type="project" value="InterPro"/>
</dbReference>
<evidence type="ECO:0008006" key="9">
    <source>
        <dbReference type="Google" id="ProtNLM"/>
    </source>
</evidence>
<dbReference type="InterPro" id="IPR002397">
    <property type="entry name" value="Cyt_P450_B"/>
</dbReference>
<dbReference type="SUPFAM" id="SSF48264">
    <property type="entry name" value="Cytochrome P450"/>
    <property type="match status" value="1"/>
</dbReference>
<dbReference type="PANTHER" id="PTHR30521">
    <property type="entry name" value="DEFERROCHELATASE/PEROXIDASE"/>
    <property type="match status" value="1"/>
</dbReference>
<comment type="caution">
    <text evidence="7">The sequence shown here is derived from an EMBL/GenBank/DDBJ whole genome shotgun (WGS) entry which is preliminary data.</text>
</comment>
<dbReference type="GO" id="GO:0020037">
    <property type="term" value="F:heme binding"/>
    <property type="evidence" value="ECO:0007669"/>
    <property type="project" value="InterPro"/>
</dbReference>
<dbReference type="GO" id="GO:0016705">
    <property type="term" value="F:oxidoreductase activity, acting on paired donors, with incorporation or reduction of molecular oxygen"/>
    <property type="evidence" value="ECO:0007669"/>
    <property type="project" value="InterPro"/>
</dbReference>
<gene>
    <name evidence="7" type="ORF">CHU93_16315</name>
</gene>
<dbReference type="GO" id="GO:0004601">
    <property type="term" value="F:peroxidase activity"/>
    <property type="evidence" value="ECO:0007669"/>
    <property type="project" value="UniProtKB-KW"/>
</dbReference>
<dbReference type="Pfam" id="PF00067">
    <property type="entry name" value="p450"/>
    <property type="match status" value="1"/>
</dbReference>
<reference evidence="7 8" key="1">
    <citation type="submission" date="2017-07" db="EMBL/GenBank/DDBJ databases">
        <title>Sandarakinorhabdus cyanobacteriorum sp. nov., a novel bacterium isolated from cyanobacterial aggregates in a eutrophic lake.</title>
        <authorList>
            <person name="Cai H."/>
        </authorList>
    </citation>
    <scope>NUCLEOTIDE SEQUENCE [LARGE SCALE GENOMIC DNA]</scope>
    <source>
        <strain evidence="7 8">TH057</strain>
    </source>
</reference>
<dbReference type="InterPro" id="IPR017972">
    <property type="entry name" value="Cyt_P450_CS"/>
</dbReference>
<dbReference type="InterPro" id="IPR006314">
    <property type="entry name" value="Dyp_peroxidase"/>
</dbReference>
<evidence type="ECO:0000313" key="8">
    <source>
        <dbReference type="Proteomes" id="UP000216991"/>
    </source>
</evidence>
<name>A0A255Y591_9SPHN</name>
<dbReference type="PROSITE" id="PS51404">
    <property type="entry name" value="DYP_PEROXIDASE"/>
    <property type="match status" value="1"/>
</dbReference>
<protein>
    <recommendedName>
        <fullName evidence="9">Cytochrome</fullName>
    </recommendedName>
</protein>
<comment type="similarity">
    <text evidence="2">Belongs to the cytochrome P450 family.</text>
</comment>
<dbReference type="InterPro" id="IPR011008">
    <property type="entry name" value="Dimeric_a/b-barrel"/>
</dbReference>
<sequence>MALFKLKYPVPAGPQSWHLSGQDLAQVRFRLERLEPVGLLARLFRKVVLIGLALAVWWARVFGPYSLLGVRIVARHDDVVAVLGDPARYPVPFGPEMVLLAHGPASADADPALRPPFMLGTEGPDHASQRALVEQAMAAGPGWRDRFMADTSAITAALLANADGQIDVMKDVFARVTAQTGADFLGLNPPDIDAYSDWTLAMSAMLFGDPSGTPVPRELAQHAGWRLRALIDAQLAGAVAQLAPLDAAGREALAAQKGLMWALAATKMAGAPTLAPADHALIRSIITGLAIGLGPTTTLAGGKAFDWLLNHPGPFQMAVDAAQAGNRDALRRIALEACRMAPALDPGQFRMGPDGPVLAATAAAMRDPKIWSRPDQFDPDHWVGKEFSPNLMFGHGLHNCMGQHMSTEQMTAIMAELFAQPGLIRASKTQTAGVFPRRLDVRYGPALPAGPAAHAMITLNVPVLRGVADPAADLAVLEADLVAFGNPAGPAVRAWLDDVAIVHYLSINALDVGTPAAPDVRLLIEISADGAEEQALETIFANPPADLSALIQRVSAWDGQSSLAAFLIGHRLYVRPRPWGATGLLYNGSTGFTMAMKRRRRLLADFARRAADHVQAQAGGAAAPALESVAAIRAMLADPAIAPAHLANDARALRPLLFVPGRQRLPYVHFQWPGFWGGVIAYLFSPAGRWIPAIAALPALAVGLATWCLLAPGLWLAKLAICAAVGLLAAALFWGAALFITIRQLNKLEASDAPDTRDPDLAKRLAIAAAENAPGHEQSHIISCSDFKPGLLRRLTFAFAMWGIKVFATHYTRSGFILTMGTIHFARWLRLPDAEKLIFFSNYDGTWESYLEDFITKAHEGQTAAWSHGVGFPPARNLVLEGAKNGDLFKRWVRRQQRLTHVWYSALPDLTLDRIRAQGLIHHGLARAADEAAAQDLLSLLGSLPRPAEVVDTAQVQSIVFRAMGSLVHGAHLFLRLPADAPNAALARLLAGEGALPPVRFGDLPSGAPRLTATASLALSPAGLVKLGLPGPDSAHGLASFPLAFMAGMKRRATILGDAPDWDAAGLAAYDDADVCLILATETPQQLAAAIAAAGGIATIAHQVITSPSGNGPNPGSLETDHFGFRDGISQPVIRHTGDWRRRPATDHMAAGEILLGHPSNQGYTAPPLRLESGHDPLGLLPAAAEPKRPYPDFTPDDPPAFRDFGRNGSFLVVRRLAQNVEGFAKGTAAAAADLNQRCPHLAPSIGQTIDGEWVAAKIIGRWKDGTPLIDRAGPGTDGDARNDFSFAQEDPQGLACPLGSHIRRANPRDGLDLNDPESQATINRHRLVRRGRPYAEGNERGLMFTALCADIERQFEFIQQRWLFSPSFHGLPGEVDPLLGQGNFTLPTATGPVRLTGLAQWVTLKGGGYFFLPGRAALRWLSQPR</sequence>